<name>A0A8H4U0U4_9HYPO</name>
<evidence type="ECO:0000313" key="2">
    <source>
        <dbReference type="Proteomes" id="UP000622797"/>
    </source>
</evidence>
<proteinExistence type="predicted"/>
<dbReference type="Gene3D" id="3.30.420.40">
    <property type="match status" value="2"/>
</dbReference>
<reference evidence="1" key="1">
    <citation type="journal article" date="2020" name="BMC Genomics">
        <title>Correction to: Identification and distribution of gene clusters required for synthesis of sphingolipid metabolism inhibitors in diverse species of the filamentous fungus Fusarium.</title>
        <authorList>
            <person name="Kim H.S."/>
            <person name="Lohmar J.M."/>
            <person name="Busman M."/>
            <person name="Brown D.W."/>
            <person name="Naumann T.A."/>
            <person name="Divon H.H."/>
            <person name="Lysoe E."/>
            <person name="Uhlig S."/>
            <person name="Proctor R.H."/>
        </authorList>
    </citation>
    <scope>NUCLEOTIDE SEQUENCE</scope>
    <source>
        <strain evidence="1">NRRL 20472</strain>
    </source>
</reference>
<dbReference type="OrthoDB" id="2963168at2759"/>
<dbReference type="EMBL" id="JABEXW010000229">
    <property type="protein sequence ID" value="KAF4967646.1"/>
    <property type="molecule type" value="Genomic_DNA"/>
</dbReference>
<dbReference type="Gene3D" id="3.90.640.10">
    <property type="entry name" value="Actin, Chain A, domain 4"/>
    <property type="match status" value="1"/>
</dbReference>
<protein>
    <submittedName>
        <fullName evidence="1">Uncharacterized protein</fullName>
    </submittedName>
</protein>
<dbReference type="InterPro" id="IPR043129">
    <property type="entry name" value="ATPase_NBD"/>
</dbReference>
<organism evidence="1 2">
    <name type="scientific">Fusarium sarcochroum</name>
    <dbReference type="NCBI Taxonomy" id="1208366"/>
    <lineage>
        <taxon>Eukaryota</taxon>
        <taxon>Fungi</taxon>
        <taxon>Dikarya</taxon>
        <taxon>Ascomycota</taxon>
        <taxon>Pezizomycotina</taxon>
        <taxon>Sordariomycetes</taxon>
        <taxon>Hypocreomycetidae</taxon>
        <taxon>Hypocreales</taxon>
        <taxon>Nectriaceae</taxon>
        <taxon>Fusarium</taxon>
        <taxon>Fusarium lateritium species complex</taxon>
    </lineage>
</organism>
<sequence length="696" mass="80066">MSTRRAKKGNLVVAVDLGMTSSAVSYVLVPEGVSSKTMSPSTIEIITNYPNCVRYSTVEPMQNEAPTELIYSRSWDLRTLWNSKSGGYMLDDDAVDDHVEHDDRNAAYTRPRWGYEVHRELGHPPTHSDPSKRPVFHFKALLGKGKNQAKLRKHCSESLRNLHRHLVDESKFAYKKVLLPVIIDYLTFLLQHTKNEILKERFEIGDTEMVLCVPDIWDQQACRDMQFCMAEAMDRVGFPGVEVKHSSISKVFLISEPEAAATYILAITSDISVRPFIQLCVLFTNVRRLQEGQIFMLLDIGGGTVDAITYKVTQQWPLRLQKVTVEPGGDTCGAVLLNQAFRDFLYYRLKNETYLETNGTTIKGIIEGLLWKDFEYMIKRNFHAGTTKTHQHLFVQGLRGDRHKDFNDNEIIIRYWDLDKMFFDVFGQVEKVMESQLIANKDKGQRVDKVIPIGGFAASFALREHLEKALDKFNTTHHWTTEWHVSREIERGITINAVALGASLRALDKENGPERKARSSYGLIRYELLGPEHGKQTGHYNRFIRAYQLKTIYWVIQKNQLLPPGKVFEYPCLKQFDFYDKKTGLEFKGPFECAQDIYVSDTAYRNHYGVKHQFNRNTFDIGGLEFDVTHLFEAFTLRLPKHDVDGNDVAKKHWEFRYKIVFYLDGLNVRCCAVHDDEVLDELNLNIAPGLNLGVK</sequence>
<dbReference type="CDD" id="cd10170">
    <property type="entry name" value="ASKHA_NBD_HSP70"/>
    <property type="match status" value="1"/>
</dbReference>
<accession>A0A8H4U0U4</accession>
<dbReference type="PANTHER" id="PTHR42749:SF8">
    <property type="entry name" value="HSP70 FAMILY PROTEIN (AFU_ORTHOLOGUE AFUA_3G13740)"/>
    <property type="match status" value="1"/>
</dbReference>
<dbReference type="AlphaFoldDB" id="A0A8H4U0U4"/>
<dbReference type="PANTHER" id="PTHR42749">
    <property type="entry name" value="CELL SHAPE-DETERMINING PROTEIN MREB"/>
    <property type="match status" value="1"/>
</dbReference>
<comment type="caution">
    <text evidence="1">The sequence shown here is derived from an EMBL/GenBank/DDBJ whole genome shotgun (WGS) entry which is preliminary data.</text>
</comment>
<dbReference type="SUPFAM" id="SSF53067">
    <property type="entry name" value="Actin-like ATPase domain"/>
    <property type="match status" value="2"/>
</dbReference>
<gene>
    <name evidence="1" type="ORF">FSARC_4841</name>
</gene>
<reference evidence="1" key="2">
    <citation type="submission" date="2020-05" db="EMBL/GenBank/DDBJ databases">
        <authorList>
            <person name="Kim H.-S."/>
            <person name="Proctor R.H."/>
            <person name="Brown D.W."/>
        </authorList>
    </citation>
    <scope>NUCLEOTIDE SEQUENCE</scope>
    <source>
        <strain evidence="1">NRRL 20472</strain>
    </source>
</reference>
<dbReference type="Proteomes" id="UP000622797">
    <property type="component" value="Unassembled WGS sequence"/>
</dbReference>
<evidence type="ECO:0000313" key="1">
    <source>
        <dbReference type="EMBL" id="KAF4967646.1"/>
    </source>
</evidence>
<keyword evidence="2" id="KW-1185">Reference proteome</keyword>